<accession>A0AB39VQY0</accession>
<evidence type="ECO:0000256" key="2">
    <source>
        <dbReference type="ARBA" id="ARBA00023125"/>
    </source>
</evidence>
<evidence type="ECO:0000313" key="5">
    <source>
        <dbReference type="EMBL" id="XDU72072.1"/>
    </source>
</evidence>
<evidence type="ECO:0000256" key="1">
    <source>
        <dbReference type="ARBA" id="ARBA00023015"/>
    </source>
</evidence>
<dbReference type="SMART" id="SM00342">
    <property type="entry name" value="HTH_ARAC"/>
    <property type="match status" value="1"/>
</dbReference>
<sequence length="294" mass="32725">MKKIGCFISNGFNMLTLSRLSAALDLANSIRMKKKRYQLKLFSSDGGTVFSACQLPVECSPATSKNLSLLNSLFIMENPGSFYPTWNNISLADLKNDSSHKVKYLGIEPVTIKGLISPLSFLASAEKENQRYQLSTFDNAMPNVDLKKESVLIYNNHVWAASGHWAGIDLILTFIEEESGAAEAMHLMNIIERLFNKYENNSQLAVLQNFSCHGNSERINSSLRYIRQNLCSTVSITQLAELANLSARQFSRLFKEETGTSPAKAIAQIRAEVARNHVIQGRMSLDKIASLCGF</sequence>
<keyword evidence="1" id="KW-0805">Transcription regulation</keyword>
<dbReference type="Gene3D" id="1.10.10.60">
    <property type="entry name" value="Homeodomain-like"/>
    <property type="match status" value="1"/>
</dbReference>
<dbReference type="PANTHER" id="PTHR43280:SF2">
    <property type="entry name" value="HTH-TYPE TRANSCRIPTIONAL REGULATOR EXSA"/>
    <property type="match status" value="1"/>
</dbReference>
<reference evidence="5" key="1">
    <citation type="submission" date="2024-07" db="EMBL/GenBank/DDBJ databases">
        <authorList>
            <person name="Biller S.J."/>
        </authorList>
    </citation>
    <scope>NUCLEOTIDE SEQUENCE</scope>
    <source>
        <strain evidence="5">WC2420</strain>
    </source>
</reference>
<dbReference type="SUPFAM" id="SSF52317">
    <property type="entry name" value="Class I glutamine amidotransferase-like"/>
    <property type="match status" value="1"/>
</dbReference>
<dbReference type="RefSeq" id="WP_369789047.1">
    <property type="nucleotide sequence ID" value="NZ_CP165628.1"/>
</dbReference>
<dbReference type="InterPro" id="IPR009057">
    <property type="entry name" value="Homeodomain-like_sf"/>
</dbReference>
<gene>
    <name evidence="5" type="ORF">AB3G37_21620</name>
</gene>
<evidence type="ECO:0000259" key="4">
    <source>
        <dbReference type="PROSITE" id="PS01124"/>
    </source>
</evidence>
<dbReference type="PANTHER" id="PTHR43280">
    <property type="entry name" value="ARAC-FAMILY TRANSCRIPTIONAL REGULATOR"/>
    <property type="match status" value="1"/>
</dbReference>
<feature type="domain" description="HTH araC/xylS-type" evidence="4">
    <location>
        <begin position="220"/>
        <end position="294"/>
    </location>
</feature>
<dbReference type="GO" id="GO:0003700">
    <property type="term" value="F:DNA-binding transcription factor activity"/>
    <property type="evidence" value="ECO:0007669"/>
    <property type="project" value="InterPro"/>
</dbReference>
<dbReference type="InterPro" id="IPR018060">
    <property type="entry name" value="HTH_AraC"/>
</dbReference>
<dbReference type="SUPFAM" id="SSF46689">
    <property type="entry name" value="Homeodomain-like"/>
    <property type="match status" value="1"/>
</dbReference>
<keyword evidence="2" id="KW-0238">DNA-binding</keyword>
<name>A0AB39VQY0_9GAMM</name>
<dbReference type="EMBL" id="CP165628">
    <property type="protein sequence ID" value="XDU72072.1"/>
    <property type="molecule type" value="Genomic_DNA"/>
</dbReference>
<dbReference type="Gene3D" id="3.40.50.880">
    <property type="match status" value="1"/>
</dbReference>
<dbReference type="AlphaFoldDB" id="A0AB39VQY0"/>
<dbReference type="Pfam" id="PF12833">
    <property type="entry name" value="HTH_18"/>
    <property type="match status" value="1"/>
</dbReference>
<proteinExistence type="predicted"/>
<dbReference type="GO" id="GO:0043565">
    <property type="term" value="F:sequence-specific DNA binding"/>
    <property type="evidence" value="ECO:0007669"/>
    <property type="project" value="InterPro"/>
</dbReference>
<keyword evidence="3" id="KW-0804">Transcription</keyword>
<dbReference type="PROSITE" id="PS01124">
    <property type="entry name" value="HTH_ARAC_FAMILY_2"/>
    <property type="match status" value="1"/>
</dbReference>
<protein>
    <submittedName>
        <fullName evidence="5">Helix-turn-helix domain-containing protein</fullName>
    </submittedName>
</protein>
<dbReference type="InterPro" id="IPR029062">
    <property type="entry name" value="Class_I_gatase-like"/>
</dbReference>
<organism evidence="5">
    <name type="scientific">Rouxiella sp. WC2420</name>
    <dbReference type="NCBI Taxonomy" id="3234145"/>
    <lineage>
        <taxon>Bacteria</taxon>
        <taxon>Pseudomonadati</taxon>
        <taxon>Pseudomonadota</taxon>
        <taxon>Gammaproteobacteria</taxon>
        <taxon>Enterobacterales</taxon>
        <taxon>Yersiniaceae</taxon>
        <taxon>Rouxiella</taxon>
    </lineage>
</organism>
<evidence type="ECO:0000256" key="3">
    <source>
        <dbReference type="ARBA" id="ARBA00023163"/>
    </source>
</evidence>